<dbReference type="GeneID" id="39749486"/>
<keyword evidence="1" id="KW-0812">Transmembrane</keyword>
<evidence type="ECO:0000313" key="4">
    <source>
        <dbReference type="Proteomes" id="UP000195521"/>
    </source>
</evidence>
<keyword evidence="4" id="KW-1185">Reference proteome</keyword>
<dbReference type="RefSeq" id="XP_028545337.1">
    <property type="nucleotide sequence ID" value="XM_028689536.1"/>
</dbReference>
<dbReference type="Proteomes" id="UP000195521">
    <property type="component" value="Unassembled WGS sequence"/>
</dbReference>
<proteinExistence type="predicted"/>
<dbReference type="Pfam" id="PF09716">
    <property type="entry name" value="ETRAMP"/>
    <property type="match status" value="1"/>
</dbReference>
<keyword evidence="1" id="KW-0472">Membrane</keyword>
<dbReference type="EMBL" id="BDQF01000014">
    <property type="protein sequence ID" value="GAW82748.1"/>
    <property type="molecule type" value="Genomic_DNA"/>
</dbReference>
<evidence type="ECO:0000256" key="1">
    <source>
        <dbReference type="SAM" id="Phobius"/>
    </source>
</evidence>
<evidence type="ECO:0000256" key="2">
    <source>
        <dbReference type="SAM" id="SignalP"/>
    </source>
</evidence>
<dbReference type="AlphaFoldDB" id="A0A1Y1JMC4"/>
<evidence type="ECO:0000313" key="3">
    <source>
        <dbReference type="EMBL" id="GAW82748.1"/>
    </source>
</evidence>
<sequence length="116" mass="13620">MKTVNILSIFILLLFSFIILPHSKVYASIPIDKLDFDTLKRNESIRAKTRRDALILLSVLCGSALISFATLWGIRLHRTYKYDQMMQHQDAEKFYRMRKSNMDFENEAFEKQGDTP</sequence>
<gene>
    <name evidence="3" type="ORF">PGO_130200</name>
</gene>
<feature type="transmembrane region" description="Helical" evidence="1">
    <location>
        <begin position="53"/>
        <end position="74"/>
    </location>
</feature>
<name>A0A1Y1JMC4_PLAGO</name>
<keyword evidence="1" id="KW-1133">Transmembrane helix</keyword>
<accession>A0A1Y1JMC4</accession>
<feature type="signal peptide" evidence="2">
    <location>
        <begin position="1"/>
        <end position="27"/>
    </location>
</feature>
<dbReference type="OrthoDB" id="386417at2759"/>
<protein>
    <submittedName>
        <fullName evidence="3">Liver stage associated protein 1</fullName>
    </submittedName>
</protein>
<dbReference type="OMA" id="WGIRIHH"/>
<reference evidence="4" key="1">
    <citation type="submission" date="2017-04" db="EMBL/GenBank/DDBJ databases">
        <title>Plasmodium gonderi genome.</title>
        <authorList>
            <person name="Arisue N."/>
            <person name="Honma H."/>
            <person name="Kawai S."/>
            <person name="Tougan T."/>
            <person name="Tanabe K."/>
            <person name="Horii T."/>
        </authorList>
    </citation>
    <scope>NUCLEOTIDE SEQUENCE [LARGE SCALE GENOMIC DNA]</scope>
    <source>
        <strain evidence="4">ATCC 30045</strain>
    </source>
</reference>
<keyword evidence="2" id="KW-0732">Signal</keyword>
<comment type="caution">
    <text evidence="3">The sequence shown here is derived from an EMBL/GenBank/DDBJ whole genome shotgun (WGS) entry which is preliminary data.</text>
</comment>
<feature type="chain" id="PRO_5012169027" evidence="2">
    <location>
        <begin position="28"/>
        <end position="116"/>
    </location>
</feature>
<organism evidence="3 4">
    <name type="scientific">Plasmodium gonderi</name>
    <dbReference type="NCBI Taxonomy" id="77519"/>
    <lineage>
        <taxon>Eukaryota</taxon>
        <taxon>Sar</taxon>
        <taxon>Alveolata</taxon>
        <taxon>Apicomplexa</taxon>
        <taxon>Aconoidasida</taxon>
        <taxon>Haemosporida</taxon>
        <taxon>Plasmodiidae</taxon>
        <taxon>Plasmodium</taxon>
        <taxon>Plasmodium (Plasmodium)</taxon>
    </lineage>
</organism>